<evidence type="ECO:0000313" key="7">
    <source>
        <dbReference type="EMBL" id="KAF9791877.1"/>
    </source>
</evidence>
<comment type="cofactor">
    <cofactor evidence="1 4">
        <name>FAD</name>
        <dbReference type="ChEBI" id="CHEBI:57692"/>
    </cofactor>
</comment>
<feature type="binding site" evidence="3">
    <location>
        <position position="231"/>
    </location>
    <ligand>
        <name>FAD</name>
        <dbReference type="ChEBI" id="CHEBI:57692"/>
    </ligand>
</feature>
<feature type="non-terminal residue" evidence="7">
    <location>
        <position position="1"/>
    </location>
</feature>
<dbReference type="Gene3D" id="3.50.50.60">
    <property type="entry name" value="FAD/NAD(P)-binding domain"/>
    <property type="match status" value="1"/>
</dbReference>
<dbReference type="GO" id="GO:0016491">
    <property type="term" value="F:oxidoreductase activity"/>
    <property type="evidence" value="ECO:0007669"/>
    <property type="project" value="UniProtKB-KW"/>
</dbReference>
<dbReference type="EC" id="1.4.3.-" evidence="4"/>
<evidence type="ECO:0000256" key="1">
    <source>
        <dbReference type="ARBA" id="ARBA00001974"/>
    </source>
</evidence>
<proteinExistence type="inferred from homology"/>
<feature type="signal peptide" evidence="5">
    <location>
        <begin position="1"/>
        <end position="17"/>
    </location>
</feature>
<dbReference type="Proteomes" id="UP000736335">
    <property type="component" value="Unassembled WGS sequence"/>
</dbReference>
<dbReference type="InterPro" id="IPR001613">
    <property type="entry name" value="Flavin_amine_oxidase"/>
</dbReference>
<evidence type="ECO:0000256" key="5">
    <source>
        <dbReference type="SAM" id="SignalP"/>
    </source>
</evidence>
<evidence type="ECO:0000313" key="8">
    <source>
        <dbReference type="Proteomes" id="UP000736335"/>
    </source>
</evidence>
<sequence length="476" mass="53407">KHATVLILGGGVAGVIAAKTLAEQGVKDFKIIEARGELGGRLHSETFGEPGRQATVELGANWVQGTGGGPGQGPENPIWALVQKYGIQTRENSYYDDIAMFDQDGPANYTDLFDAYEEAYSNLTIAAGARVDLNLVDTTARTGYSIIDVKPRTPHEMAVEYYNFDWEYAQTPEQSSWIASSWGNNYTYDVDSGGFSADNQLSIDPRGFKTFIQDEAESFLDPDQVLLNSVVKTISYSGEGVTVTLVDETRLEADYALVSFSLGVLQHEDVTWEPELPPWKTEAIQSMTMATYTKIFMQFPKKFWFDAEIAIYADRIRGRYPVWQSLDHENFFPGSGILFATVTGDWSERIEALTDAEVQVELMDVLHAMYPNITDMPQPTSILFHRWYNDPLARGSYSNWPASFFQEHHDNLRATVSDRLWFTGEHCSQKYFGFLHGAWFEGRDAGQELTQCIKGGGCASIREHFEVVKNALPYKV</sequence>
<name>A0A9P6HQ95_9AGAM</name>
<dbReference type="PANTHER" id="PTHR10742:SF313">
    <property type="entry name" value="AMINE OXIDASE"/>
    <property type="match status" value="1"/>
</dbReference>
<dbReference type="EMBL" id="WIUZ02000001">
    <property type="protein sequence ID" value="KAF9791877.1"/>
    <property type="molecule type" value="Genomic_DNA"/>
</dbReference>
<gene>
    <name evidence="7" type="ORF">BJ322DRAFT_985533</name>
</gene>
<reference evidence="7" key="1">
    <citation type="journal article" date="2020" name="Nat. Commun.">
        <title>Large-scale genome sequencing of mycorrhizal fungi provides insights into the early evolution of symbiotic traits.</title>
        <authorList>
            <person name="Miyauchi S."/>
            <person name="Kiss E."/>
            <person name="Kuo A."/>
            <person name="Drula E."/>
            <person name="Kohler A."/>
            <person name="Sanchez-Garcia M."/>
            <person name="Morin E."/>
            <person name="Andreopoulos B."/>
            <person name="Barry K.W."/>
            <person name="Bonito G."/>
            <person name="Buee M."/>
            <person name="Carver A."/>
            <person name="Chen C."/>
            <person name="Cichocki N."/>
            <person name="Clum A."/>
            <person name="Culley D."/>
            <person name="Crous P.W."/>
            <person name="Fauchery L."/>
            <person name="Girlanda M."/>
            <person name="Hayes R.D."/>
            <person name="Keri Z."/>
            <person name="LaButti K."/>
            <person name="Lipzen A."/>
            <person name="Lombard V."/>
            <person name="Magnuson J."/>
            <person name="Maillard F."/>
            <person name="Murat C."/>
            <person name="Nolan M."/>
            <person name="Ohm R.A."/>
            <person name="Pangilinan J."/>
            <person name="Pereira M.F."/>
            <person name="Perotto S."/>
            <person name="Peter M."/>
            <person name="Pfister S."/>
            <person name="Riley R."/>
            <person name="Sitrit Y."/>
            <person name="Stielow J.B."/>
            <person name="Szollosi G."/>
            <person name="Zifcakova L."/>
            <person name="Stursova M."/>
            <person name="Spatafora J.W."/>
            <person name="Tedersoo L."/>
            <person name="Vaario L.M."/>
            <person name="Yamada A."/>
            <person name="Yan M."/>
            <person name="Wang P."/>
            <person name="Xu J."/>
            <person name="Bruns T."/>
            <person name="Baldrian P."/>
            <person name="Vilgalys R."/>
            <person name="Dunand C."/>
            <person name="Henrissat B."/>
            <person name="Grigoriev I.V."/>
            <person name="Hibbett D."/>
            <person name="Nagy L.G."/>
            <person name="Martin F.M."/>
        </authorList>
    </citation>
    <scope>NUCLEOTIDE SEQUENCE</scope>
    <source>
        <strain evidence="7">UH-Tt-Lm1</strain>
    </source>
</reference>
<dbReference type="AlphaFoldDB" id="A0A9P6HQ95"/>
<feature type="chain" id="PRO_5040389612" description="Amine oxidase" evidence="5">
    <location>
        <begin position="18"/>
        <end position="476"/>
    </location>
</feature>
<evidence type="ECO:0000259" key="6">
    <source>
        <dbReference type="Pfam" id="PF01593"/>
    </source>
</evidence>
<dbReference type="SUPFAM" id="SSF51905">
    <property type="entry name" value="FAD/NAD(P)-binding domain"/>
    <property type="match status" value="1"/>
</dbReference>
<evidence type="ECO:0000256" key="4">
    <source>
        <dbReference type="RuleBase" id="RU362067"/>
    </source>
</evidence>
<dbReference type="InterPro" id="IPR036188">
    <property type="entry name" value="FAD/NAD-bd_sf"/>
</dbReference>
<dbReference type="Pfam" id="PF01593">
    <property type="entry name" value="Amino_oxidase"/>
    <property type="match status" value="1"/>
</dbReference>
<dbReference type="SUPFAM" id="SSF54373">
    <property type="entry name" value="FAD-linked reductases, C-terminal domain"/>
    <property type="match status" value="1"/>
</dbReference>
<protein>
    <recommendedName>
        <fullName evidence="4">Amine oxidase</fullName>
        <ecNumber evidence="4">1.4.3.-</ecNumber>
    </recommendedName>
</protein>
<dbReference type="Gene3D" id="3.90.660.10">
    <property type="match status" value="1"/>
</dbReference>
<dbReference type="PRINTS" id="PR00757">
    <property type="entry name" value="AMINEOXDASEF"/>
</dbReference>
<keyword evidence="8" id="KW-1185">Reference proteome</keyword>
<reference evidence="7" key="2">
    <citation type="submission" date="2020-11" db="EMBL/GenBank/DDBJ databases">
        <authorList>
            <consortium name="DOE Joint Genome Institute"/>
            <person name="Kuo A."/>
            <person name="Miyauchi S."/>
            <person name="Kiss E."/>
            <person name="Drula E."/>
            <person name="Kohler A."/>
            <person name="Sanchez-Garcia M."/>
            <person name="Andreopoulos B."/>
            <person name="Barry K.W."/>
            <person name="Bonito G."/>
            <person name="Buee M."/>
            <person name="Carver A."/>
            <person name="Chen C."/>
            <person name="Cichocki N."/>
            <person name="Clum A."/>
            <person name="Culley D."/>
            <person name="Crous P.W."/>
            <person name="Fauchery L."/>
            <person name="Girlanda M."/>
            <person name="Hayes R."/>
            <person name="Keri Z."/>
            <person name="Labutti K."/>
            <person name="Lipzen A."/>
            <person name="Lombard V."/>
            <person name="Magnuson J."/>
            <person name="Maillard F."/>
            <person name="Morin E."/>
            <person name="Murat C."/>
            <person name="Nolan M."/>
            <person name="Ohm R."/>
            <person name="Pangilinan J."/>
            <person name="Pereira M."/>
            <person name="Perotto S."/>
            <person name="Peter M."/>
            <person name="Riley R."/>
            <person name="Sitrit Y."/>
            <person name="Stielow B."/>
            <person name="Szollosi G."/>
            <person name="Zifcakova L."/>
            <person name="Stursova M."/>
            <person name="Spatafora J.W."/>
            <person name="Tedersoo L."/>
            <person name="Vaario L.-M."/>
            <person name="Yamada A."/>
            <person name="Yan M."/>
            <person name="Wang P."/>
            <person name="Xu J."/>
            <person name="Bruns T."/>
            <person name="Baldrian P."/>
            <person name="Vilgalys R."/>
            <person name="Henrissat B."/>
            <person name="Grigoriev I.V."/>
            <person name="Hibbett D."/>
            <person name="Nagy L.G."/>
            <person name="Martin F.M."/>
        </authorList>
    </citation>
    <scope>NUCLEOTIDE SEQUENCE</scope>
    <source>
        <strain evidence="7">UH-Tt-Lm1</strain>
    </source>
</reference>
<comment type="caution">
    <text evidence="7">The sequence shown here is derived from an EMBL/GenBank/DDBJ whole genome shotgun (WGS) entry which is preliminary data.</text>
</comment>
<dbReference type="InterPro" id="IPR002937">
    <property type="entry name" value="Amino_oxidase"/>
</dbReference>
<comment type="similarity">
    <text evidence="4">Belongs to the flavin monoamine oxidase family.</text>
</comment>
<dbReference type="PANTHER" id="PTHR10742">
    <property type="entry name" value="FLAVIN MONOAMINE OXIDASE"/>
    <property type="match status" value="1"/>
</dbReference>
<feature type="domain" description="Amine oxidase" evidence="6">
    <location>
        <begin position="12"/>
        <end position="448"/>
    </location>
</feature>
<evidence type="ECO:0000256" key="2">
    <source>
        <dbReference type="ARBA" id="ARBA00023002"/>
    </source>
</evidence>
<evidence type="ECO:0000256" key="3">
    <source>
        <dbReference type="PIRSR" id="PIRSR601613-1"/>
    </source>
</evidence>
<keyword evidence="5" id="KW-0732">Signal</keyword>
<dbReference type="InterPro" id="IPR050281">
    <property type="entry name" value="Flavin_monoamine_oxidase"/>
</dbReference>
<keyword evidence="4" id="KW-0274">FAD</keyword>
<accession>A0A9P6HQ95</accession>
<keyword evidence="2 4" id="KW-0560">Oxidoreductase</keyword>
<keyword evidence="4" id="KW-0285">Flavoprotein</keyword>
<feature type="binding site" evidence="3">
    <location>
        <begin position="33"/>
        <end position="34"/>
    </location>
    <ligand>
        <name>FAD</name>
        <dbReference type="ChEBI" id="CHEBI:57692"/>
    </ligand>
</feature>
<dbReference type="OrthoDB" id="5046242at2759"/>
<dbReference type="GO" id="GO:0006598">
    <property type="term" value="P:polyamine catabolic process"/>
    <property type="evidence" value="ECO:0007669"/>
    <property type="project" value="TreeGrafter"/>
</dbReference>
<feature type="non-terminal residue" evidence="7">
    <location>
        <position position="476"/>
    </location>
</feature>
<organism evidence="7 8">
    <name type="scientific">Thelephora terrestris</name>
    <dbReference type="NCBI Taxonomy" id="56493"/>
    <lineage>
        <taxon>Eukaryota</taxon>
        <taxon>Fungi</taxon>
        <taxon>Dikarya</taxon>
        <taxon>Basidiomycota</taxon>
        <taxon>Agaricomycotina</taxon>
        <taxon>Agaricomycetes</taxon>
        <taxon>Thelephorales</taxon>
        <taxon>Thelephoraceae</taxon>
        <taxon>Thelephora</taxon>
    </lineage>
</organism>